<evidence type="ECO:0000256" key="7">
    <source>
        <dbReference type="ARBA" id="ARBA00023049"/>
    </source>
</evidence>
<dbReference type="Gene3D" id="3.40.390.10">
    <property type="entry name" value="Collagenase (Catalytic Domain)"/>
    <property type="match status" value="1"/>
</dbReference>
<dbReference type="GO" id="GO:0046872">
    <property type="term" value="F:metal ion binding"/>
    <property type="evidence" value="ECO:0007669"/>
    <property type="project" value="UniProtKB-KW"/>
</dbReference>
<evidence type="ECO:0000256" key="3">
    <source>
        <dbReference type="ARBA" id="ARBA00022723"/>
    </source>
</evidence>
<dbReference type="GO" id="GO:0008237">
    <property type="term" value="F:metallopeptidase activity"/>
    <property type="evidence" value="ECO:0007669"/>
    <property type="project" value="UniProtKB-KW"/>
</dbReference>
<dbReference type="PANTHER" id="PTHR47466:SF1">
    <property type="entry name" value="METALLOPROTEASE MEP1 (AFU_ORTHOLOGUE AFUA_1G07730)-RELATED"/>
    <property type="match status" value="1"/>
</dbReference>
<evidence type="ECO:0000256" key="4">
    <source>
        <dbReference type="ARBA" id="ARBA00022729"/>
    </source>
</evidence>
<organism evidence="10 11">
    <name type="scientific">Microthyrium microscopicum</name>
    <dbReference type="NCBI Taxonomy" id="703497"/>
    <lineage>
        <taxon>Eukaryota</taxon>
        <taxon>Fungi</taxon>
        <taxon>Dikarya</taxon>
        <taxon>Ascomycota</taxon>
        <taxon>Pezizomycotina</taxon>
        <taxon>Dothideomycetes</taxon>
        <taxon>Dothideomycetes incertae sedis</taxon>
        <taxon>Microthyriales</taxon>
        <taxon>Microthyriaceae</taxon>
        <taxon>Microthyrium</taxon>
    </lineage>
</organism>
<comment type="similarity">
    <text evidence="1">Belongs to the peptidase M43B family.</text>
</comment>
<evidence type="ECO:0000313" key="10">
    <source>
        <dbReference type="EMBL" id="KAF2671718.1"/>
    </source>
</evidence>
<accession>A0A6A6UKX4</accession>
<dbReference type="InterPro" id="IPR008754">
    <property type="entry name" value="Peptidase_M43"/>
</dbReference>
<keyword evidence="4" id="KW-0732">Signal</keyword>
<feature type="domain" description="Peptidase M43 pregnancy-associated plasma-A" evidence="9">
    <location>
        <begin position="126"/>
        <end position="219"/>
    </location>
</feature>
<keyword evidence="3" id="KW-0479">Metal-binding</keyword>
<dbReference type="EMBL" id="MU004232">
    <property type="protein sequence ID" value="KAF2671718.1"/>
    <property type="molecule type" value="Genomic_DNA"/>
</dbReference>
<keyword evidence="11" id="KW-1185">Reference proteome</keyword>
<evidence type="ECO:0000256" key="1">
    <source>
        <dbReference type="ARBA" id="ARBA00008721"/>
    </source>
</evidence>
<dbReference type="OrthoDB" id="536211at2759"/>
<dbReference type="AlphaFoldDB" id="A0A6A6UKX4"/>
<evidence type="ECO:0000256" key="2">
    <source>
        <dbReference type="ARBA" id="ARBA00022670"/>
    </source>
</evidence>
<evidence type="ECO:0000256" key="5">
    <source>
        <dbReference type="ARBA" id="ARBA00022801"/>
    </source>
</evidence>
<dbReference type="PANTHER" id="PTHR47466">
    <property type="match status" value="1"/>
</dbReference>
<keyword evidence="2" id="KW-0645">Protease</keyword>
<sequence>DQWKALNDAYRNTPFQFNLERIVTYANASWGGKLDDWFETMGEMKAALRQGRYQDLNLYFVTGVEDYVMGRCTFPTALENQTTIPGEAPVDYPLRWFFDDGCLVNNLTIPGPPGPGKWPQFRQGKTAVHEVGHWLGLHHPWDANDHVYCMWDDGIPDTPQQWGPTRGPHEAHVPWDEAKDTCYGSLSSVDGPDNIHNYMDYSDDAELWLFTPNQTEEMYKTWMTLRTHRKFVKA</sequence>
<dbReference type="Pfam" id="PF05572">
    <property type="entry name" value="Peptidase_M43"/>
    <property type="match status" value="1"/>
</dbReference>
<evidence type="ECO:0000256" key="6">
    <source>
        <dbReference type="ARBA" id="ARBA00022833"/>
    </source>
</evidence>
<name>A0A6A6UKX4_9PEZI</name>
<dbReference type="GO" id="GO:0006508">
    <property type="term" value="P:proteolysis"/>
    <property type="evidence" value="ECO:0007669"/>
    <property type="project" value="UniProtKB-KW"/>
</dbReference>
<evidence type="ECO:0000256" key="8">
    <source>
        <dbReference type="ARBA" id="ARBA00023157"/>
    </source>
</evidence>
<reference evidence="10" key="1">
    <citation type="journal article" date="2020" name="Stud. Mycol.">
        <title>101 Dothideomycetes genomes: a test case for predicting lifestyles and emergence of pathogens.</title>
        <authorList>
            <person name="Haridas S."/>
            <person name="Albert R."/>
            <person name="Binder M."/>
            <person name="Bloem J."/>
            <person name="Labutti K."/>
            <person name="Salamov A."/>
            <person name="Andreopoulos B."/>
            <person name="Baker S."/>
            <person name="Barry K."/>
            <person name="Bills G."/>
            <person name="Bluhm B."/>
            <person name="Cannon C."/>
            <person name="Castanera R."/>
            <person name="Culley D."/>
            <person name="Daum C."/>
            <person name="Ezra D."/>
            <person name="Gonzalez J."/>
            <person name="Henrissat B."/>
            <person name="Kuo A."/>
            <person name="Liang C."/>
            <person name="Lipzen A."/>
            <person name="Lutzoni F."/>
            <person name="Magnuson J."/>
            <person name="Mondo S."/>
            <person name="Nolan M."/>
            <person name="Ohm R."/>
            <person name="Pangilinan J."/>
            <person name="Park H.-J."/>
            <person name="Ramirez L."/>
            <person name="Alfaro M."/>
            <person name="Sun H."/>
            <person name="Tritt A."/>
            <person name="Yoshinaga Y."/>
            <person name="Zwiers L.-H."/>
            <person name="Turgeon B."/>
            <person name="Goodwin S."/>
            <person name="Spatafora J."/>
            <person name="Crous P."/>
            <person name="Grigoriev I."/>
        </authorList>
    </citation>
    <scope>NUCLEOTIDE SEQUENCE</scope>
    <source>
        <strain evidence="10">CBS 115976</strain>
    </source>
</reference>
<keyword evidence="5" id="KW-0378">Hydrolase</keyword>
<evidence type="ECO:0000259" key="9">
    <source>
        <dbReference type="Pfam" id="PF05572"/>
    </source>
</evidence>
<keyword evidence="6" id="KW-0862">Zinc</keyword>
<keyword evidence="8" id="KW-1015">Disulfide bond</keyword>
<evidence type="ECO:0000313" key="11">
    <source>
        <dbReference type="Proteomes" id="UP000799302"/>
    </source>
</evidence>
<dbReference type="InterPro" id="IPR024079">
    <property type="entry name" value="MetalloPept_cat_dom_sf"/>
</dbReference>
<dbReference type="Proteomes" id="UP000799302">
    <property type="component" value="Unassembled WGS sequence"/>
</dbReference>
<keyword evidence="7" id="KW-0482">Metalloprotease</keyword>
<feature type="non-terminal residue" evidence="10">
    <location>
        <position position="1"/>
    </location>
</feature>
<gene>
    <name evidence="10" type="ORF">BT63DRAFT_370029</name>
</gene>
<proteinExistence type="inferred from homology"/>
<dbReference type="SUPFAM" id="SSF55486">
    <property type="entry name" value="Metalloproteases ('zincins'), catalytic domain"/>
    <property type="match status" value="1"/>
</dbReference>
<protein>
    <recommendedName>
        <fullName evidence="9">Peptidase M43 pregnancy-associated plasma-A domain-containing protein</fullName>
    </recommendedName>
</protein>